<dbReference type="PANTHER" id="PTHR42792:SF1">
    <property type="entry name" value="FLAGELLAR HOOK-ASSOCIATED PROTEIN 3"/>
    <property type="match status" value="1"/>
</dbReference>
<dbReference type="GO" id="GO:0009288">
    <property type="term" value="C:bacterial-type flagellum"/>
    <property type="evidence" value="ECO:0007669"/>
    <property type="project" value="UniProtKB-SubCell"/>
</dbReference>
<accession>A0A937X9H3</accession>
<dbReference type="EMBL" id="VGIY01000060">
    <property type="protein sequence ID" value="MBM3316954.1"/>
    <property type="molecule type" value="Genomic_DNA"/>
</dbReference>
<dbReference type="InterPro" id="IPR001492">
    <property type="entry name" value="Flagellin"/>
</dbReference>
<evidence type="ECO:0000313" key="8">
    <source>
        <dbReference type="Proteomes" id="UP000748308"/>
    </source>
</evidence>
<reference evidence="7" key="1">
    <citation type="submission" date="2019-03" db="EMBL/GenBank/DDBJ databases">
        <title>Lake Tanganyika Metagenome-Assembled Genomes (MAGs).</title>
        <authorList>
            <person name="Tran P."/>
        </authorList>
    </citation>
    <scope>NUCLEOTIDE SEQUENCE</scope>
    <source>
        <strain evidence="7">M_DeepCast_400m_m2_100</strain>
    </source>
</reference>
<evidence type="ECO:0000313" key="7">
    <source>
        <dbReference type="EMBL" id="MBM3316954.1"/>
    </source>
</evidence>
<keyword evidence="3" id="KW-0964">Secreted</keyword>
<keyword evidence="4" id="KW-0175">Coiled coil</keyword>
<gene>
    <name evidence="7" type="ORF">FJY75_03785</name>
</gene>
<comment type="function">
    <text evidence="3">Flagellin is the subunit protein which polymerizes to form the filaments of bacterial flagella.</text>
</comment>
<comment type="caution">
    <text evidence="7">The sequence shown here is derived from an EMBL/GenBank/DDBJ whole genome shotgun (WGS) entry which is preliminary data.</text>
</comment>
<dbReference type="InterPro" id="IPR046358">
    <property type="entry name" value="Flagellin_C"/>
</dbReference>
<evidence type="ECO:0000256" key="4">
    <source>
        <dbReference type="SAM" id="Coils"/>
    </source>
</evidence>
<dbReference type="InterPro" id="IPR001029">
    <property type="entry name" value="Flagellin_N"/>
</dbReference>
<dbReference type="Proteomes" id="UP000748308">
    <property type="component" value="Unassembled WGS sequence"/>
</dbReference>
<evidence type="ECO:0000256" key="2">
    <source>
        <dbReference type="ARBA" id="ARBA00023143"/>
    </source>
</evidence>
<dbReference type="Gene3D" id="1.20.1330.10">
    <property type="entry name" value="f41 fragment of flagellin, N-terminal domain"/>
    <property type="match status" value="1"/>
</dbReference>
<evidence type="ECO:0000259" key="6">
    <source>
        <dbReference type="Pfam" id="PF00700"/>
    </source>
</evidence>
<feature type="domain" description="Flagellin C-terminal" evidence="6">
    <location>
        <begin position="221"/>
        <end position="292"/>
    </location>
</feature>
<proteinExistence type="inferred from homology"/>
<protein>
    <recommendedName>
        <fullName evidence="3">Flagellin</fullName>
    </recommendedName>
</protein>
<sequence length="301" mass="32010">MRVSTGTLHQTTLQHLRASQARLARLQSQIASGRRIERPSDDAAGTIQGMGARGALRARAQWSSNLVLARQHAQATETSLGAAADMVAEARLLATRADASQSAEAMAALARQVDGLLAGLLDEANRAQDGARLFGGSDTRGAPVEALRDEAGRMTGVTAASRAPEGRLLRQVGEGTLLGVNTSAEEAFGPGLELLTHLIALRDALEAGDAAAAAELQPLLDRDLERVAVAQAVGGVLARRLDHLEERLAQEEMRLEAARSQFEDLDIAQAVMDYQEEQTVLEAALTLSGRLLELTLARYLQ</sequence>
<organism evidence="7 8">
    <name type="scientific">Eiseniibacteriota bacterium</name>
    <dbReference type="NCBI Taxonomy" id="2212470"/>
    <lineage>
        <taxon>Bacteria</taxon>
        <taxon>Candidatus Eiseniibacteriota</taxon>
    </lineage>
</organism>
<dbReference type="AlphaFoldDB" id="A0A937X9H3"/>
<feature type="coiled-coil region" evidence="4">
    <location>
        <begin position="241"/>
        <end position="268"/>
    </location>
</feature>
<dbReference type="GO" id="GO:0005198">
    <property type="term" value="F:structural molecule activity"/>
    <property type="evidence" value="ECO:0007669"/>
    <property type="project" value="UniProtKB-UniRule"/>
</dbReference>
<comment type="similarity">
    <text evidence="1 3">Belongs to the bacterial flagellin family.</text>
</comment>
<dbReference type="Pfam" id="PF00669">
    <property type="entry name" value="Flagellin_N"/>
    <property type="match status" value="1"/>
</dbReference>
<feature type="domain" description="Flagellin N-terminal" evidence="5">
    <location>
        <begin position="3"/>
        <end position="138"/>
    </location>
</feature>
<dbReference type="GO" id="GO:0005576">
    <property type="term" value="C:extracellular region"/>
    <property type="evidence" value="ECO:0007669"/>
    <property type="project" value="UniProtKB-SubCell"/>
</dbReference>
<evidence type="ECO:0000259" key="5">
    <source>
        <dbReference type="Pfam" id="PF00669"/>
    </source>
</evidence>
<dbReference type="Pfam" id="PF00700">
    <property type="entry name" value="Flagellin_C"/>
    <property type="match status" value="1"/>
</dbReference>
<comment type="subcellular location">
    <subcellularLocation>
        <location evidence="3">Secreted</location>
    </subcellularLocation>
    <subcellularLocation>
        <location evidence="3">Bacterial flagellum</location>
    </subcellularLocation>
</comment>
<dbReference type="PANTHER" id="PTHR42792">
    <property type="entry name" value="FLAGELLIN"/>
    <property type="match status" value="1"/>
</dbReference>
<name>A0A937X9H3_UNCEI</name>
<dbReference type="SUPFAM" id="SSF64518">
    <property type="entry name" value="Phase 1 flagellin"/>
    <property type="match status" value="1"/>
</dbReference>
<evidence type="ECO:0000256" key="3">
    <source>
        <dbReference type="RuleBase" id="RU362073"/>
    </source>
</evidence>
<keyword evidence="2 3" id="KW-0975">Bacterial flagellum</keyword>
<evidence type="ECO:0000256" key="1">
    <source>
        <dbReference type="ARBA" id="ARBA00005709"/>
    </source>
</evidence>